<gene>
    <name evidence="2" type="ORF">V4D30_03060</name>
</gene>
<proteinExistence type="predicted"/>
<dbReference type="RefSeq" id="WP_353684785.1">
    <property type="nucleotide sequence ID" value="NZ_CP144373.1"/>
</dbReference>
<accession>A0AAU8H141</accession>
<sequence>MKLRWIIVALLISVAAHVSIMMSLGKIQLNLPSFDFIETFIFQTKKEHPKPKIIEKPEQQQQETPQSNKNTNSENLAENNQKPEENMVQNNEKTRSPQSPNNPFIKFINETMKFDIYWMGIYVGSATVSVRGDENTITITSMVKSASFISNFYYVNDHAESKIEMGKPKHFTLIQTEGKYRGNKETIFDYENSEIVFINHLKNSTVYHKGIDKVFMDVLSGFFYLRTLPININEPVSIDIFDSNKFATVVVQPIKEEKLELSNKQVDTIVVKPQLDTEGLFKRKGDIIIWLSKDNGKIPLKIETKVPVGRVVAELKEYKKD</sequence>
<evidence type="ECO:0000313" key="2">
    <source>
        <dbReference type="EMBL" id="XCH47262.1"/>
    </source>
</evidence>
<dbReference type="EMBL" id="CP144373">
    <property type="protein sequence ID" value="XCH47262.1"/>
    <property type="molecule type" value="Genomic_DNA"/>
</dbReference>
<reference evidence="2" key="1">
    <citation type="submission" date="2024-01" db="EMBL/GenBank/DDBJ databases">
        <title>The first autotrophic representatives of the genus Thermodesulfovibrio.</title>
        <authorList>
            <person name="Maltseva A.I."/>
            <person name="Elcheninov A.G."/>
            <person name="Kublanov I.V."/>
            <person name="Lebedinsky A.V."/>
            <person name="Frolov E.N."/>
        </authorList>
    </citation>
    <scope>NUCLEOTIDE SEQUENCE</scope>
    <source>
        <strain evidence="2">3907-1M</strain>
    </source>
</reference>
<feature type="region of interest" description="Disordered" evidence="1">
    <location>
        <begin position="48"/>
        <end position="102"/>
    </location>
</feature>
<dbReference type="Pfam" id="PF11306">
    <property type="entry name" value="DUF3108"/>
    <property type="match status" value="1"/>
</dbReference>
<feature type="compositionally biased region" description="Polar residues" evidence="1">
    <location>
        <begin position="67"/>
        <end position="80"/>
    </location>
</feature>
<dbReference type="AlphaFoldDB" id="A0AAU8H141"/>
<dbReference type="InterPro" id="IPR021457">
    <property type="entry name" value="DUF3108"/>
</dbReference>
<feature type="compositionally biased region" description="Basic and acidic residues" evidence="1">
    <location>
        <begin position="48"/>
        <end position="58"/>
    </location>
</feature>
<feature type="compositionally biased region" description="Polar residues" evidence="1">
    <location>
        <begin position="87"/>
        <end position="102"/>
    </location>
</feature>
<name>A0AAU8H141_9BACT</name>
<dbReference type="KEGG" id="taut:V4D30_03060"/>
<evidence type="ECO:0000256" key="1">
    <source>
        <dbReference type="SAM" id="MobiDB-lite"/>
    </source>
</evidence>
<protein>
    <submittedName>
        <fullName evidence="2">DUF3108 domain-containing protein</fullName>
    </submittedName>
</protein>
<organism evidence="2">
    <name type="scientific">Thermodesulfovibrio autotrophicus</name>
    <dbReference type="NCBI Taxonomy" id="3118333"/>
    <lineage>
        <taxon>Bacteria</taxon>
        <taxon>Pseudomonadati</taxon>
        <taxon>Nitrospirota</taxon>
        <taxon>Thermodesulfovibrionia</taxon>
        <taxon>Thermodesulfovibrionales</taxon>
        <taxon>Thermodesulfovibrionaceae</taxon>
        <taxon>Thermodesulfovibrio</taxon>
    </lineage>
</organism>